<evidence type="ECO:0000313" key="1">
    <source>
        <dbReference type="EMBL" id="KXS31463.1"/>
    </source>
</evidence>
<dbReference type="Pfam" id="PF22752">
    <property type="entry name" value="DUF488-N3i"/>
    <property type="match status" value="1"/>
</dbReference>
<dbReference type="Proteomes" id="UP000070578">
    <property type="component" value="Unassembled WGS sequence"/>
</dbReference>
<proteinExistence type="predicted"/>
<sequence length="116" mass="13851">MEIRIKRVYAQPDKHDGRRILVDRLWPRGLTKEKAGVDLWLKDIAPSTELRKWFGHDRSRWEQFKEQYLSELRGNREQIQLLKHELDKGIVTLVYGAKDEDHNEAVVIRENSALFR</sequence>
<keyword evidence="1" id="KW-0808">Transferase</keyword>
<dbReference type="PATRIC" id="fig|1796491.3.peg.2626"/>
<dbReference type="PANTHER" id="PTHR36849:SF1">
    <property type="entry name" value="CYTOPLASMIC PROTEIN"/>
    <property type="match status" value="1"/>
</dbReference>
<dbReference type="AlphaFoldDB" id="A0A139BRP2"/>
<dbReference type="InterPro" id="IPR052552">
    <property type="entry name" value="YeaO-like"/>
</dbReference>
<accession>A0A139BRP2</accession>
<protein>
    <submittedName>
        <fullName evidence="1">Uroporphyrin-III methyltransferase</fullName>
    </submittedName>
</protein>
<dbReference type="PANTHER" id="PTHR36849">
    <property type="entry name" value="CYTOPLASMIC PROTEIN-RELATED"/>
    <property type="match status" value="1"/>
</dbReference>
<keyword evidence="1" id="KW-0489">Methyltransferase</keyword>
<dbReference type="GO" id="GO:0032259">
    <property type="term" value="P:methylation"/>
    <property type="evidence" value="ECO:0007669"/>
    <property type="project" value="UniProtKB-KW"/>
</dbReference>
<comment type="caution">
    <text evidence="1">The sequence shown here is derived from an EMBL/GenBank/DDBJ whole genome shotgun (WGS) entry which is preliminary data.</text>
</comment>
<dbReference type="GO" id="GO:0008168">
    <property type="term" value="F:methyltransferase activity"/>
    <property type="evidence" value="ECO:0007669"/>
    <property type="project" value="UniProtKB-KW"/>
</dbReference>
<reference evidence="1 2" key="1">
    <citation type="submission" date="2016-02" db="EMBL/GenBank/DDBJ databases">
        <authorList>
            <person name="Wen L."/>
            <person name="He K."/>
            <person name="Yang H."/>
        </authorList>
    </citation>
    <scope>NUCLEOTIDE SEQUENCE [LARGE SCALE GENOMIC DNA]</scope>
    <source>
        <strain evidence="1">ShG14-8</strain>
    </source>
</reference>
<reference evidence="1 2" key="2">
    <citation type="submission" date="2016-03" db="EMBL/GenBank/DDBJ databases">
        <title>New uncultured bacterium of the family Gallionellaceae from acid mine drainage: description and reconstruction of genome based on metagenomic analysis of microbial community.</title>
        <authorList>
            <person name="Kadnikov V."/>
            <person name="Ivasenko D."/>
            <person name="Beletsky A."/>
            <person name="Mardanov A."/>
            <person name="Danilova E."/>
            <person name="Pimenov N."/>
            <person name="Karnachuk O."/>
            <person name="Ravin N."/>
        </authorList>
    </citation>
    <scope>NUCLEOTIDE SEQUENCE [LARGE SCALE GENOMIC DNA]</scope>
    <source>
        <strain evidence="1">ShG14-8</strain>
    </source>
</reference>
<gene>
    <name evidence="1" type="ORF">AWT59_2405</name>
</gene>
<evidence type="ECO:0000313" key="2">
    <source>
        <dbReference type="Proteomes" id="UP000070578"/>
    </source>
</evidence>
<dbReference type="EMBL" id="LSLI01000073">
    <property type="protein sequence ID" value="KXS31463.1"/>
    <property type="molecule type" value="Genomic_DNA"/>
</dbReference>
<name>A0A139BRP2_9PROT</name>
<organism evidence="1 2">
    <name type="scientific">Candidatus Gallionella acididurans</name>
    <dbReference type="NCBI Taxonomy" id="1796491"/>
    <lineage>
        <taxon>Bacteria</taxon>
        <taxon>Pseudomonadati</taxon>
        <taxon>Pseudomonadota</taxon>
        <taxon>Betaproteobacteria</taxon>
        <taxon>Nitrosomonadales</taxon>
        <taxon>Gallionellaceae</taxon>
        <taxon>Gallionella</taxon>
    </lineage>
</organism>